<evidence type="ECO:0000256" key="3">
    <source>
        <dbReference type="ARBA" id="ARBA00023315"/>
    </source>
</evidence>
<dbReference type="PANTHER" id="PTHR10434">
    <property type="entry name" value="1-ACYL-SN-GLYCEROL-3-PHOSPHATE ACYLTRANSFERASE"/>
    <property type="match status" value="1"/>
</dbReference>
<dbReference type="RefSeq" id="WP_262397170.1">
    <property type="nucleotide sequence ID" value="NZ_JACRTC010000002.1"/>
</dbReference>
<keyword evidence="4" id="KW-0594">Phospholipid biosynthesis</keyword>
<comment type="caution">
    <text evidence="6">The sequence shown here is derived from an EMBL/GenBank/DDBJ whole genome shotgun (WGS) entry which is preliminary data.</text>
</comment>
<dbReference type="CDD" id="cd07989">
    <property type="entry name" value="LPLAT_AGPAT-like"/>
    <property type="match status" value="1"/>
</dbReference>
<organism evidence="6 7">
    <name type="scientific">Zongyangia hominis</name>
    <dbReference type="NCBI Taxonomy" id="2763677"/>
    <lineage>
        <taxon>Bacteria</taxon>
        <taxon>Bacillati</taxon>
        <taxon>Bacillota</taxon>
        <taxon>Clostridia</taxon>
        <taxon>Eubacteriales</taxon>
        <taxon>Oscillospiraceae</taxon>
        <taxon>Zongyangia</taxon>
    </lineage>
</organism>
<dbReference type="EC" id="2.3.1.51" evidence="4"/>
<evidence type="ECO:0000256" key="2">
    <source>
        <dbReference type="ARBA" id="ARBA00022679"/>
    </source>
</evidence>
<dbReference type="InterPro" id="IPR004552">
    <property type="entry name" value="AGP_acyltrans"/>
</dbReference>
<protein>
    <recommendedName>
        <fullName evidence="4">1-acyl-sn-glycerol-3-phosphate acyltransferase</fullName>
        <ecNumber evidence="4">2.3.1.51</ecNumber>
    </recommendedName>
</protein>
<keyword evidence="4" id="KW-0444">Lipid biosynthesis</keyword>
<keyword evidence="4" id="KW-0443">Lipid metabolism</keyword>
<evidence type="ECO:0000256" key="1">
    <source>
        <dbReference type="ARBA" id="ARBA00008655"/>
    </source>
</evidence>
<keyword evidence="7" id="KW-1185">Reference proteome</keyword>
<dbReference type="InterPro" id="IPR002123">
    <property type="entry name" value="Plipid/glycerol_acylTrfase"/>
</dbReference>
<dbReference type="SUPFAM" id="SSF69593">
    <property type="entry name" value="Glycerol-3-phosphate (1)-acyltransferase"/>
    <property type="match status" value="1"/>
</dbReference>
<keyword evidence="4" id="KW-1208">Phospholipid metabolism</keyword>
<dbReference type="EMBL" id="JACRTC010000002">
    <property type="protein sequence ID" value="MBC8570078.1"/>
    <property type="molecule type" value="Genomic_DNA"/>
</dbReference>
<gene>
    <name evidence="6" type="ORF">H8709_04470</name>
</gene>
<reference evidence="6" key="1">
    <citation type="submission" date="2020-08" db="EMBL/GenBank/DDBJ databases">
        <title>Genome public.</title>
        <authorList>
            <person name="Liu C."/>
            <person name="Sun Q."/>
        </authorList>
    </citation>
    <scope>NUCLEOTIDE SEQUENCE</scope>
    <source>
        <strain evidence="6">NSJ-54</strain>
    </source>
</reference>
<dbReference type="GO" id="GO:0016020">
    <property type="term" value="C:membrane"/>
    <property type="evidence" value="ECO:0007669"/>
    <property type="project" value="InterPro"/>
</dbReference>
<keyword evidence="2 4" id="KW-0808">Transferase</keyword>
<evidence type="ECO:0000313" key="7">
    <source>
        <dbReference type="Proteomes" id="UP000660861"/>
    </source>
</evidence>
<proteinExistence type="inferred from homology"/>
<dbReference type="PANTHER" id="PTHR10434:SF40">
    <property type="entry name" value="1-ACYL-SN-GLYCEROL-3-PHOSPHATE ACYLTRANSFERASE"/>
    <property type="match status" value="1"/>
</dbReference>
<accession>A0A926IBA4</accession>
<evidence type="ECO:0000256" key="4">
    <source>
        <dbReference type="RuleBase" id="RU361267"/>
    </source>
</evidence>
<evidence type="ECO:0000259" key="5">
    <source>
        <dbReference type="SMART" id="SM00563"/>
    </source>
</evidence>
<dbReference type="SMART" id="SM00563">
    <property type="entry name" value="PlsC"/>
    <property type="match status" value="1"/>
</dbReference>
<comment type="catalytic activity">
    <reaction evidence="4">
        <text>a 1-acyl-sn-glycero-3-phosphate + an acyl-CoA = a 1,2-diacyl-sn-glycero-3-phosphate + CoA</text>
        <dbReference type="Rhea" id="RHEA:19709"/>
        <dbReference type="ChEBI" id="CHEBI:57287"/>
        <dbReference type="ChEBI" id="CHEBI:57970"/>
        <dbReference type="ChEBI" id="CHEBI:58342"/>
        <dbReference type="ChEBI" id="CHEBI:58608"/>
        <dbReference type="EC" id="2.3.1.51"/>
    </reaction>
</comment>
<dbReference type="GO" id="GO:0006654">
    <property type="term" value="P:phosphatidic acid biosynthetic process"/>
    <property type="evidence" value="ECO:0007669"/>
    <property type="project" value="TreeGrafter"/>
</dbReference>
<dbReference type="AlphaFoldDB" id="A0A926IBA4"/>
<comment type="similarity">
    <text evidence="1 4">Belongs to the 1-acyl-sn-glycerol-3-phosphate acyltransferase family.</text>
</comment>
<keyword evidence="3 4" id="KW-0012">Acyltransferase</keyword>
<sequence>MSFYTFARALACTTLGWFYKVRTEGKENIPPKGGYLLCANHRTNADPVFVGGATPHQLHFMAKAELFRNPLFGLVIRHLGAFPIERGKGDTAAIDTAISILKGGNAMVMFPEGTRSKDGKPLRPKSGAAMLAFQTGADILPVSISFGKKLSFRCGVTIRIGKVIKNEELGITALVPSQLKHASALIMERIVENLDPVE</sequence>
<dbReference type="Pfam" id="PF01553">
    <property type="entry name" value="Acyltransferase"/>
    <property type="match status" value="1"/>
</dbReference>
<comment type="domain">
    <text evidence="4">The HXXXXD motif is essential for acyltransferase activity and may constitute the binding site for the phosphate moiety of the glycerol-3-phosphate.</text>
</comment>
<dbReference type="Proteomes" id="UP000660861">
    <property type="component" value="Unassembled WGS sequence"/>
</dbReference>
<name>A0A926IBA4_9FIRM</name>
<dbReference type="NCBIfam" id="TIGR00530">
    <property type="entry name" value="AGP_acyltrn"/>
    <property type="match status" value="1"/>
</dbReference>
<dbReference type="GO" id="GO:0003841">
    <property type="term" value="F:1-acylglycerol-3-phosphate O-acyltransferase activity"/>
    <property type="evidence" value="ECO:0007669"/>
    <property type="project" value="UniProtKB-UniRule"/>
</dbReference>
<evidence type="ECO:0000313" key="6">
    <source>
        <dbReference type="EMBL" id="MBC8570078.1"/>
    </source>
</evidence>
<feature type="domain" description="Phospholipid/glycerol acyltransferase" evidence="5">
    <location>
        <begin position="35"/>
        <end position="147"/>
    </location>
</feature>